<dbReference type="Proteomes" id="UP000308724">
    <property type="component" value="Unassembled WGS sequence"/>
</dbReference>
<dbReference type="EMBL" id="QZBZ01000143">
    <property type="protein sequence ID" value="TIA34992.1"/>
    <property type="molecule type" value="Genomic_DNA"/>
</dbReference>
<gene>
    <name evidence="1" type="ORF">D6C78_06450</name>
</gene>
<proteinExistence type="predicted"/>
<dbReference type="AlphaFoldDB" id="A0A4T0BTM0"/>
<protein>
    <submittedName>
        <fullName evidence="1">Uncharacterized protein</fullName>
    </submittedName>
</protein>
<organism evidence="1 2">
    <name type="scientific">Aureobasidium pullulans</name>
    <name type="common">Black yeast</name>
    <name type="synonym">Pullularia pullulans</name>
    <dbReference type="NCBI Taxonomy" id="5580"/>
    <lineage>
        <taxon>Eukaryota</taxon>
        <taxon>Fungi</taxon>
        <taxon>Dikarya</taxon>
        <taxon>Ascomycota</taxon>
        <taxon>Pezizomycotina</taxon>
        <taxon>Dothideomycetes</taxon>
        <taxon>Dothideomycetidae</taxon>
        <taxon>Dothideales</taxon>
        <taxon>Saccotheciaceae</taxon>
        <taxon>Aureobasidium</taxon>
    </lineage>
</organism>
<sequence length="210" mass="23780">MVLLCPLQLSTNCHNFHRNLTVYGTNPLHPYATFARAGGDRADLRALALCQCLPAGAAPCMPLRKRQNLTLSSRSFGNSYTPNRLPRPRTSTSYLDQYQYQYSYPMLITKCCLGFLQACRAGRHIPRRLVHVDSFQERHVSKEKMDMVSTSPCLIGTTRFIFEILSWLARLLASSPFSTSPHLPTSPHYPSCSNLKHVYPKLLWWSSSAT</sequence>
<accession>A0A4T0BTM0</accession>
<name>A0A4T0BTM0_AURPU</name>
<comment type="caution">
    <text evidence="1">The sequence shown here is derived from an EMBL/GenBank/DDBJ whole genome shotgun (WGS) entry which is preliminary data.</text>
</comment>
<evidence type="ECO:0000313" key="2">
    <source>
        <dbReference type="Proteomes" id="UP000308724"/>
    </source>
</evidence>
<reference evidence="1 2" key="1">
    <citation type="submission" date="2018-10" db="EMBL/GenBank/DDBJ databases">
        <title>Fifty Aureobasidium pullulans genomes reveal a recombining polyextremotolerant generalist.</title>
        <authorList>
            <person name="Gostincar C."/>
            <person name="Turk M."/>
            <person name="Zajc J."/>
            <person name="Gunde-Cimerman N."/>
        </authorList>
    </citation>
    <scope>NUCLEOTIDE SEQUENCE [LARGE SCALE GENOMIC DNA]</scope>
    <source>
        <strain evidence="1 2">EXF-1645</strain>
    </source>
</reference>
<evidence type="ECO:0000313" key="1">
    <source>
        <dbReference type="EMBL" id="TIA34992.1"/>
    </source>
</evidence>